<keyword evidence="2" id="KW-0808">Transferase</keyword>
<dbReference type="AlphaFoldDB" id="A0A2P5Z7C1"/>
<dbReference type="InterPro" id="IPR016181">
    <property type="entry name" value="Acyl_CoA_acyltransferase"/>
</dbReference>
<name>A0A2P5Z7C1_9XANT</name>
<dbReference type="GeneID" id="93879286"/>
<dbReference type="PROSITE" id="PS51186">
    <property type="entry name" value="GNAT"/>
    <property type="match status" value="1"/>
</dbReference>
<sequence length="143" mass="15508">MDVVISLAQFDQQTEELLKSSGLPTSDLIAGHASRQFLAARRGGLVGTVAVEFHGEHGVLRSLCVAEGHRGDGLGRRLVREAERLAVQREVLALYLLTTTAQDVFAAMGYVQCDRRQVPPLVGASSQFERLCPSSAVCMSKRL</sequence>
<dbReference type="EMBL" id="MDEK01000003">
    <property type="protein sequence ID" value="PPU84220.1"/>
    <property type="molecule type" value="Genomic_DNA"/>
</dbReference>
<dbReference type="Proteomes" id="UP000247346">
    <property type="component" value="Unassembled WGS sequence"/>
</dbReference>
<proteinExistence type="predicted"/>
<reference evidence="2 3" key="1">
    <citation type="submission" date="2016-08" db="EMBL/GenBank/DDBJ databases">
        <authorList>
            <person name="Seilhamer J.J."/>
        </authorList>
    </citation>
    <scope>NUCLEOTIDE SEQUENCE [LARGE SCALE GENOMIC DNA]</scope>
    <source>
        <strain evidence="2 3">CFBP4641</strain>
    </source>
</reference>
<evidence type="ECO:0000259" key="1">
    <source>
        <dbReference type="PROSITE" id="PS51186"/>
    </source>
</evidence>
<dbReference type="GO" id="GO:0016747">
    <property type="term" value="F:acyltransferase activity, transferring groups other than amino-acyl groups"/>
    <property type="evidence" value="ECO:0007669"/>
    <property type="project" value="InterPro"/>
</dbReference>
<dbReference type="InterPro" id="IPR000182">
    <property type="entry name" value="GNAT_dom"/>
</dbReference>
<comment type="caution">
    <text evidence="2">The sequence shown here is derived from an EMBL/GenBank/DDBJ whole genome shotgun (WGS) entry which is preliminary data.</text>
</comment>
<dbReference type="Gene3D" id="3.40.630.30">
    <property type="match status" value="1"/>
</dbReference>
<dbReference type="SUPFAM" id="SSF55729">
    <property type="entry name" value="Acyl-CoA N-acyltransferases (Nat)"/>
    <property type="match status" value="1"/>
</dbReference>
<dbReference type="NCBIfam" id="NF040501">
    <property type="entry name" value="resist_ArsN2"/>
    <property type="match status" value="1"/>
</dbReference>
<feature type="domain" description="N-acetyltransferase" evidence="1">
    <location>
        <begin position="1"/>
        <end position="143"/>
    </location>
</feature>
<dbReference type="Pfam" id="PF00583">
    <property type="entry name" value="Acetyltransf_1"/>
    <property type="match status" value="1"/>
</dbReference>
<dbReference type="STRING" id="56458.SB85_02760"/>
<organism evidence="2 3">
    <name type="scientific">Xanthomonas sacchari</name>
    <dbReference type="NCBI Taxonomy" id="56458"/>
    <lineage>
        <taxon>Bacteria</taxon>
        <taxon>Pseudomonadati</taxon>
        <taxon>Pseudomonadota</taxon>
        <taxon>Gammaproteobacteria</taxon>
        <taxon>Lysobacterales</taxon>
        <taxon>Lysobacteraceae</taxon>
        <taxon>Xanthomonas</taxon>
    </lineage>
</organism>
<dbReference type="OrthoDB" id="5197788at2"/>
<accession>A0A2P5Z7C1</accession>
<evidence type="ECO:0000313" key="3">
    <source>
        <dbReference type="Proteomes" id="UP000247346"/>
    </source>
</evidence>
<dbReference type="CDD" id="cd04301">
    <property type="entry name" value="NAT_SF"/>
    <property type="match status" value="1"/>
</dbReference>
<evidence type="ECO:0000313" key="2">
    <source>
        <dbReference type="EMBL" id="PPU84220.1"/>
    </source>
</evidence>
<protein>
    <submittedName>
        <fullName evidence="2">GNAT family N-acetyltransferase</fullName>
    </submittedName>
</protein>
<gene>
    <name evidence="2" type="ORF">XsacCFBP4641_03920</name>
</gene>
<dbReference type="RefSeq" id="WP_010342919.1">
    <property type="nucleotide sequence ID" value="NZ_CP132343.1"/>
</dbReference>